<dbReference type="AlphaFoldDB" id="A0A5J6QJ70"/>
<dbReference type="RefSeq" id="WP_151133162.1">
    <property type="nucleotide sequence ID" value="NZ_CP043311.1"/>
</dbReference>
<gene>
    <name evidence="2" type="ORF">FXN65_10620</name>
</gene>
<accession>A0A5J6QJ70</accession>
<evidence type="ECO:0000256" key="1">
    <source>
        <dbReference type="SAM" id="SignalP"/>
    </source>
</evidence>
<sequence>MKLVRMLTSLALISACGGAYAFGEINRLPGSQILAAGDIEQVTCPVGGKYDCLTWPNNLYELSMQNICFTADVSCGYSCKGFIAKKNGVNTLYVLGGLSGLASSDLQMFNCPSKF</sequence>
<reference evidence="2 3" key="1">
    <citation type="submission" date="2019-08" db="EMBL/GenBank/DDBJ databases">
        <title>Whole-genome Sequencing of e-waste polymer degrading bacterium Pseudomonas sp. strain PE08.</title>
        <authorList>
            <person name="Kirdat K."/>
            <person name="Debbarma P."/>
            <person name="Narawade N."/>
            <person name="Suyal D."/>
            <person name="Thorat V."/>
            <person name="Shouche Y."/>
            <person name="Goel R."/>
            <person name="Yadav A."/>
        </authorList>
    </citation>
    <scope>NUCLEOTIDE SEQUENCE [LARGE SCALE GENOMIC DNA]</scope>
    <source>
        <strain evidence="2 3">PE08</strain>
    </source>
</reference>
<feature type="chain" id="PRO_5023940067" description="Secreted protein" evidence="1">
    <location>
        <begin position="22"/>
        <end position="115"/>
    </location>
</feature>
<dbReference type="EMBL" id="CP043311">
    <property type="protein sequence ID" value="QEY62507.1"/>
    <property type="molecule type" value="Genomic_DNA"/>
</dbReference>
<dbReference type="Proteomes" id="UP000327179">
    <property type="component" value="Chromosome"/>
</dbReference>
<protein>
    <recommendedName>
        <fullName evidence="4">Secreted protein</fullName>
    </recommendedName>
</protein>
<evidence type="ECO:0008006" key="4">
    <source>
        <dbReference type="Google" id="ProtNLM"/>
    </source>
</evidence>
<keyword evidence="3" id="KW-1185">Reference proteome</keyword>
<proteinExistence type="predicted"/>
<feature type="signal peptide" evidence="1">
    <location>
        <begin position="1"/>
        <end position="21"/>
    </location>
</feature>
<evidence type="ECO:0000313" key="2">
    <source>
        <dbReference type="EMBL" id="QEY62507.1"/>
    </source>
</evidence>
<dbReference type="KEGG" id="plal:FXN65_10620"/>
<name>A0A5J6QJ70_9GAMM</name>
<organism evidence="2 3">
    <name type="scientific">Metapseudomonas lalkuanensis</name>
    <dbReference type="NCBI Taxonomy" id="2604832"/>
    <lineage>
        <taxon>Bacteria</taxon>
        <taxon>Pseudomonadati</taxon>
        <taxon>Pseudomonadota</taxon>
        <taxon>Gammaproteobacteria</taxon>
        <taxon>Pseudomonadales</taxon>
        <taxon>Pseudomonadaceae</taxon>
        <taxon>Metapseudomonas</taxon>
    </lineage>
</organism>
<dbReference type="PROSITE" id="PS51257">
    <property type="entry name" value="PROKAR_LIPOPROTEIN"/>
    <property type="match status" value="1"/>
</dbReference>
<evidence type="ECO:0000313" key="3">
    <source>
        <dbReference type="Proteomes" id="UP000327179"/>
    </source>
</evidence>
<keyword evidence="1" id="KW-0732">Signal</keyword>